<organism evidence="2 3">
    <name type="scientific">Paramecium primaurelia</name>
    <dbReference type="NCBI Taxonomy" id="5886"/>
    <lineage>
        <taxon>Eukaryota</taxon>
        <taxon>Sar</taxon>
        <taxon>Alveolata</taxon>
        <taxon>Ciliophora</taxon>
        <taxon>Intramacronucleata</taxon>
        <taxon>Oligohymenophorea</taxon>
        <taxon>Peniculida</taxon>
        <taxon>Parameciidae</taxon>
        <taxon>Paramecium</taxon>
    </lineage>
</organism>
<dbReference type="GO" id="GO:0005868">
    <property type="term" value="C:cytoplasmic dynein complex"/>
    <property type="evidence" value="ECO:0007669"/>
    <property type="project" value="TreeGrafter"/>
</dbReference>
<evidence type="ECO:0000313" key="3">
    <source>
        <dbReference type="Proteomes" id="UP000688137"/>
    </source>
</evidence>
<keyword evidence="1" id="KW-0206">Cytoskeleton</keyword>
<keyword evidence="1" id="KW-0243">Dynein</keyword>
<dbReference type="GO" id="GO:0007017">
    <property type="term" value="P:microtubule-based process"/>
    <property type="evidence" value="ECO:0007669"/>
    <property type="project" value="InterPro"/>
</dbReference>
<dbReference type="FunFam" id="3.30.740.10:FF:000007">
    <property type="entry name" value="Dynein light chain"/>
    <property type="match status" value="1"/>
</dbReference>
<evidence type="ECO:0000256" key="1">
    <source>
        <dbReference type="RuleBase" id="RU365010"/>
    </source>
</evidence>
<dbReference type="EMBL" id="CAJJDM010000010">
    <property type="protein sequence ID" value="CAD8049147.1"/>
    <property type="molecule type" value="Genomic_DNA"/>
</dbReference>
<dbReference type="PANTHER" id="PTHR11886">
    <property type="entry name" value="DYNEIN LIGHT CHAIN"/>
    <property type="match status" value="1"/>
</dbReference>
<comment type="similarity">
    <text evidence="1">Belongs to the dynein light chain family.</text>
</comment>
<dbReference type="GO" id="GO:0005874">
    <property type="term" value="C:microtubule"/>
    <property type="evidence" value="ECO:0007669"/>
    <property type="project" value="UniProtKB-KW"/>
</dbReference>
<name>A0A8S1K2P2_PARPR</name>
<dbReference type="SMART" id="SM01375">
    <property type="entry name" value="Dynein_light"/>
    <property type="match status" value="1"/>
</dbReference>
<comment type="subcellular location">
    <subcellularLocation>
        <location evidence="1">Cytoplasm</location>
        <location evidence="1">Cytoskeleton</location>
    </subcellularLocation>
</comment>
<dbReference type="Proteomes" id="UP000688137">
    <property type="component" value="Unassembled WGS sequence"/>
</dbReference>
<protein>
    <recommendedName>
        <fullName evidence="1">Dynein light chain</fullName>
    </recommendedName>
</protein>
<reference evidence="2" key="1">
    <citation type="submission" date="2021-01" db="EMBL/GenBank/DDBJ databases">
        <authorList>
            <consortium name="Genoscope - CEA"/>
            <person name="William W."/>
        </authorList>
    </citation>
    <scope>NUCLEOTIDE SEQUENCE</scope>
</reference>
<proteinExistence type="inferred from homology"/>
<accession>A0A8S1K2P2</accession>
<keyword evidence="1" id="KW-0963">Cytoplasm</keyword>
<gene>
    <name evidence="2" type="ORF">PPRIM_AZ9-3.1.T0130260</name>
</gene>
<sequence>MADTAQQINVKLCDMSSDLLKDAQYIILENLKKHSNERDIAYYIKRELDKRYTGPWHCVVGKNFGIFVTHEEGYYLQAIKGQITIVVWK</sequence>
<evidence type="ECO:0000313" key="2">
    <source>
        <dbReference type="EMBL" id="CAD8049147.1"/>
    </source>
</evidence>
<dbReference type="GO" id="GO:0045505">
    <property type="term" value="F:dynein intermediate chain binding"/>
    <property type="evidence" value="ECO:0007669"/>
    <property type="project" value="TreeGrafter"/>
</dbReference>
<dbReference type="OMA" id="INGQTIM"/>
<dbReference type="PANTHER" id="PTHR11886:SF35">
    <property type="entry name" value="DYNEIN LIGHT CHAIN"/>
    <property type="match status" value="1"/>
</dbReference>
<keyword evidence="3" id="KW-1185">Reference proteome</keyword>
<keyword evidence="1" id="KW-0493">Microtubule</keyword>
<comment type="caution">
    <text evidence="2">The sequence shown here is derived from an EMBL/GenBank/DDBJ whole genome shotgun (WGS) entry which is preliminary data.</text>
</comment>
<keyword evidence="1" id="KW-0505">Motor protein</keyword>
<dbReference type="AlphaFoldDB" id="A0A8S1K2P2"/>
<dbReference type="Pfam" id="PF01221">
    <property type="entry name" value="Dynein_light"/>
    <property type="match status" value="1"/>
</dbReference>
<dbReference type="InterPro" id="IPR001372">
    <property type="entry name" value="Dynein_light_chain_typ-1/2"/>
</dbReference>